<name>A0ABN7UNX5_GIGMA</name>
<evidence type="ECO:0000313" key="1">
    <source>
        <dbReference type="EMBL" id="CAG8635001.1"/>
    </source>
</evidence>
<organism evidence="1 2">
    <name type="scientific">Gigaspora margarita</name>
    <dbReference type="NCBI Taxonomy" id="4874"/>
    <lineage>
        <taxon>Eukaryota</taxon>
        <taxon>Fungi</taxon>
        <taxon>Fungi incertae sedis</taxon>
        <taxon>Mucoromycota</taxon>
        <taxon>Glomeromycotina</taxon>
        <taxon>Glomeromycetes</taxon>
        <taxon>Diversisporales</taxon>
        <taxon>Gigasporaceae</taxon>
        <taxon>Gigaspora</taxon>
    </lineage>
</organism>
<accession>A0ABN7UNX5</accession>
<evidence type="ECO:0000313" key="2">
    <source>
        <dbReference type="Proteomes" id="UP000789901"/>
    </source>
</evidence>
<reference evidence="1 2" key="1">
    <citation type="submission" date="2021-06" db="EMBL/GenBank/DDBJ databases">
        <authorList>
            <person name="Kallberg Y."/>
            <person name="Tangrot J."/>
            <person name="Rosling A."/>
        </authorList>
    </citation>
    <scope>NUCLEOTIDE SEQUENCE [LARGE SCALE GENOMIC DNA]</scope>
    <source>
        <strain evidence="1 2">120-4 pot B 10/14</strain>
    </source>
</reference>
<proteinExistence type="predicted"/>
<sequence>CWITEQQFESIVITAIKNSEDSEGSKIEATEYDPNIIEHFDVENIVFLRNEMFRDSESNADNEE</sequence>
<protein>
    <submittedName>
        <fullName evidence="1">34369_t:CDS:1</fullName>
    </submittedName>
</protein>
<dbReference type="EMBL" id="CAJVQB010004410">
    <property type="protein sequence ID" value="CAG8635001.1"/>
    <property type="molecule type" value="Genomic_DNA"/>
</dbReference>
<dbReference type="Proteomes" id="UP000789901">
    <property type="component" value="Unassembled WGS sequence"/>
</dbReference>
<comment type="caution">
    <text evidence="1">The sequence shown here is derived from an EMBL/GenBank/DDBJ whole genome shotgun (WGS) entry which is preliminary data.</text>
</comment>
<gene>
    <name evidence="1" type="ORF">GMARGA_LOCUS8538</name>
</gene>
<feature type="non-terminal residue" evidence="1">
    <location>
        <position position="1"/>
    </location>
</feature>
<keyword evidence="2" id="KW-1185">Reference proteome</keyword>